<dbReference type="STRING" id="1838286.Verru16b_00427"/>
<dbReference type="PANTHER" id="PTHR38643:SF1">
    <property type="entry name" value="PURINE NUCLEOSIDE PERMEASE C285.05-RELATED"/>
    <property type="match status" value="1"/>
</dbReference>
<keyword evidence="2" id="KW-1185">Reference proteome</keyword>
<dbReference type="Proteomes" id="UP000095228">
    <property type="component" value="Chromosome"/>
</dbReference>
<dbReference type="KEGG" id="obg:Verru16b_00427"/>
<accession>A0A1D8AR67</accession>
<dbReference type="Pfam" id="PF06516">
    <property type="entry name" value="NUP"/>
    <property type="match status" value="1"/>
</dbReference>
<dbReference type="OrthoDB" id="109937at2"/>
<reference evidence="1 2" key="1">
    <citation type="submission" date="2016-06" db="EMBL/GenBank/DDBJ databases">
        <title>Three novel species with peptidoglycan cell walls form the new genus Lacunisphaera gen. nov. in the family Opitutaceae of the verrucomicrobial subdivision 4.</title>
        <authorList>
            <person name="Rast P."/>
            <person name="Gloeckner I."/>
            <person name="Jogler M."/>
            <person name="Boedeker C."/>
            <person name="Jeske O."/>
            <person name="Wiegand S."/>
            <person name="Reinhardt R."/>
            <person name="Schumann P."/>
            <person name="Rohde M."/>
            <person name="Spring S."/>
            <person name="Gloeckner F.O."/>
            <person name="Jogler C."/>
        </authorList>
    </citation>
    <scope>NUCLEOTIDE SEQUENCE [LARGE SCALE GENOMIC DNA]</scope>
    <source>
        <strain evidence="1 2">IG16b</strain>
    </source>
</reference>
<dbReference type="AlphaFoldDB" id="A0A1D8AR67"/>
<dbReference type="PANTHER" id="PTHR38643">
    <property type="entry name" value="PURINE NUCLEOSIDE PERMEASE C285.05-RELATED"/>
    <property type="match status" value="1"/>
</dbReference>
<gene>
    <name evidence="1" type="ORF">Verru16b_00427</name>
</gene>
<proteinExistence type="predicted"/>
<organism evidence="1 2">
    <name type="scientific">Lacunisphaera limnophila</name>
    <dbReference type="NCBI Taxonomy" id="1838286"/>
    <lineage>
        <taxon>Bacteria</taxon>
        <taxon>Pseudomonadati</taxon>
        <taxon>Verrucomicrobiota</taxon>
        <taxon>Opitutia</taxon>
        <taxon>Opitutales</taxon>
        <taxon>Opitutaceae</taxon>
        <taxon>Lacunisphaera</taxon>
    </lineage>
</organism>
<dbReference type="PIRSF" id="PIRSF013171">
    <property type="entry name" value="Pur_nuclsid_perm"/>
    <property type="match status" value="1"/>
</dbReference>
<dbReference type="GO" id="GO:0055085">
    <property type="term" value="P:transmembrane transport"/>
    <property type="evidence" value="ECO:0007669"/>
    <property type="project" value="InterPro"/>
</dbReference>
<evidence type="ECO:0000313" key="1">
    <source>
        <dbReference type="EMBL" id="AOS43384.1"/>
    </source>
</evidence>
<evidence type="ECO:0000313" key="2">
    <source>
        <dbReference type="Proteomes" id="UP000095228"/>
    </source>
</evidence>
<dbReference type="InterPro" id="IPR009486">
    <property type="entry name" value="Pur_nuclsid_perm"/>
</dbReference>
<sequence>MLTSLPRLSRLLPLLLLVMTSLSAAELIRPKVIVVVTFEYGMSMGDKPGEFQLWAEREKLTQTMTVPGLDHPVHFNDQGVYGVVSGTTVRASLQIQALGFDPRFDLSQSYWLVNGIAGVSPHVATEGSAAWARHVIDGDIAYEIDTREAPADWPYGIMALGNKTPLTPPVIPGWAPKPMAWTLNPALVEWAYELTKNVELHDTLEAQAHRALYVGFPAAQAAPSVLYGDSFGSCRYWHGAALQKWADDWTRLYTGGKGSCAMSNMEDHGIANALERLAALKKVDFQRVLFLRTGSNFSMPPTGQTAADSMVAEYQGMMPALEAAYRTGSPVVHALVKDWAKYADVIPGK</sequence>
<protein>
    <submittedName>
        <fullName evidence="1">Purine nucleoside permease (NUP)</fullName>
    </submittedName>
</protein>
<name>A0A1D8AR67_9BACT</name>
<dbReference type="EMBL" id="CP016094">
    <property type="protein sequence ID" value="AOS43384.1"/>
    <property type="molecule type" value="Genomic_DNA"/>
</dbReference>